<dbReference type="InterPro" id="IPR000269">
    <property type="entry name" value="Cu_amine_oxidase"/>
</dbReference>
<comment type="caution">
    <text evidence="14">The sequence shown here is derived from an EMBL/GenBank/DDBJ whole genome shotgun (WGS) entry which is preliminary data.</text>
</comment>
<keyword evidence="10" id="KW-0732">Signal</keyword>
<dbReference type="PANTHER" id="PTHR10638">
    <property type="entry name" value="COPPER AMINE OXIDASE"/>
    <property type="match status" value="1"/>
</dbReference>
<feature type="domain" description="Copper amine oxidase N2-terminal" evidence="12">
    <location>
        <begin position="81"/>
        <end position="160"/>
    </location>
</feature>
<comment type="similarity">
    <text evidence="2 9">Belongs to the copper/topaquinone oxidase family.</text>
</comment>
<feature type="active site" description="Schiff-base intermediate with substrate; via topaquinone" evidence="7">
    <location>
        <position position="487"/>
    </location>
</feature>
<dbReference type="SUPFAM" id="SSF54416">
    <property type="entry name" value="Amine oxidase N-terminal region"/>
    <property type="match status" value="2"/>
</dbReference>
<dbReference type="InterPro" id="IPR016182">
    <property type="entry name" value="Cu_amine_oxidase_N-reg"/>
</dbReference>
<comment type="cofactor">
    <cofactor evidence="1">
        <name>Cu cation</name>
        <dbReference type="ChEBI" id="CHEBI:23378"/>
    </cofactor>
</comment>
<feature type="domain" description="Copper amine oxidase catalytic" evidence="11">
    <location>
        <begin position="334"/>
        <end position="734"/>
    </location>
</feature>
<evidence type="ECO:0000256" key="4">
    <source>
        <dbReference type="ARBA" id="ARBA00022772"/>
    </source>
</evidence>
<keyword evidence="15" id="KW-1185">Reference proteome</keyword>
<evidence type="ECO:0000256" key="6">
    <source>
        <dbReference type="ARBA" id="ARBA00023008"/>
    </source>
</evidence>
<protein>
    <recommendedName>
        <fullName evidence="9">Amine oxidase</fullName>
        <ecNumber evidence="9">1.4.3.-</ecNumber>
    </recommendedName>
</protein>
<dbReference type="EMBL" id="MCGR01000079">
    <property type="protein sequence ID" value="ORY58358.1"/>
    <property type="molecule type" value="Genomic_DNA"/>
</dbReference>
<dbReference type="GO" id="GO:0005507">
    <property type="term" value="F:copper ion binding"/>
    <property type="evidence" value="ECO:0007669"/>
    <property type="project" value="InterPro"/>
</dbReference>
<keyword evidence="4 7" id="KW-0801">TPQ</keyword>
<dbReference type="Pfam" id="PF09248">
    <property type="entry name" value="DUF1965"/>
    <property type="match status" value="1"/>
</dbReference>
<dbReference type="InterPro" id="IPR036460">
    <property type="entry name" value="Cu_amine_oxidase_C_sf"/>
</dbReference>
<keyword evidence="3 9" id="KW-0479">Metal-binding</keyword>
<comment type="cofactor">
    <cofactor evidence="9">
        <name>Cu cation</name>
        <dbReference type="ChEBI" id="CHEBI:23378"/>
    </cofactor>
    <text evidence="9">Contains 1 topaquinone per subunit.</text>
</comment>
<feature type="domain" description="DUF1965" evidence="13">
    <location>
        <begin position="252"/>
        <end position="320"/>
    </location>
</feature>
<proteinExistence type="inferred from homology"/>
<dbReference type="InterPro" id="IPR015798">
    <property type="entry name" value="Cu_amine_oxidase_C"/>
</dbReference>
<comment type="PTM">
    <text evidence="8 9">Topaquinone (TPQ) is generated by copper-dependent autoxidation of a specific tyrosyl residue.</text>
</comment>
<evidence type="ECO:0000256" key="9">
    <source>
        <dbReference type="RuleBase" id="RU000672"/>
    </source>
</evidence>
<dbReference type="InterPro" id="IPR015328">
    <property type="entry name" value="DUF1965"/>
</dbReference>
<dbReference type="InParanoid" id="A0A1Y2DGH8"/>
<dbReference type="GO" id="GO:0005886">
    <property type="term" value="C:plasma membrane"/>
    <property type="evidence" value="ECO:0007669"/>
    <property type="project" value="TreeGrafter"/>
</dbReference>
<evidence type="ECO:0000259" key="11">
    <source>
        <dbReference type="Pfam" id="PF01179"/>
    </source>
</evidence>
<keyword evidence="5 9" id="KW-0560">Oxidoreductase</keyword>
<dbReference type="GO" id="GO:0008131">
    <property type="term" value="F:primary methylamine oxidase activity"/>
    <property type="evidence" value="ECO:0007669"/>
    <property type="project" value="InterPro"/>
</dbReference>
<feature type="chain" id="PRO_5012282368" description="Amine oxidase" evidence="10">
    <location>
        <begin position="18"/>
        <end position="804"/>
    </location>
</feature>
<evidence type="ECO:0000256" key="5">
    <source>
        <dbReference type="ARBA" id="ARBA00023002"/>
    </source>
</evidence>
<keyword evidence="6 9" id="KW-0186">Copper</keyword>
<dbReference type="SUPFAM" id="SSF49998">
    <property type="entry name" value="Amine oxidase catalytic domain"/>
    <property type="match status" value="1"/>
</dbReference>
<reference evidence="14 15" key="1">
    <citation type="submission" date="2016-07" db="EMBL/GenBank/DDBJ databases">
        <title>Pervasive Adenine N6-methylation of Active Genes in Fungi.</title>
        <authorList>
            <consortium name="DOE Joint Genome Institute"/>
            <person name="Mondo S.J."/>
            <person name="Dannebaum R.O."/>
            <person name="Kuo R.C."/>
            <person name="Labutti K."/>
            <person name="Haridas S."/>
            <person name="Kuo A."/>
            <person name="Salamov A."/>
            <person name="Ahrendt S.R."/>
            <person name="Lipzen A."/>
            <person name="Sullivan W."/>
            <person name="Andreopoulos W.B."/>
            <person name="Clum A."/>
            <person name="Lindquist E."/>
            <person name="Daum C."/>
            <person name="Ramamoorthy G.K."/>
            <person name="Gryganskyi A."/>
            <person name="Culley D."/>
            <person name="Magnuson J.K."/>
            <person name="James T.Y."/>
            <person name="O'Malley M.A."/>
            <person name="Stajich J.E."/>
            <person name="Spatafora J.W."/>
            <person name="Visel A."/>
            <person name="Grigoriev I.V."/>
        </authorList>
    </citation>
    <scope>NUCLEOTIDE SEQUENCE [LARGE SCALE GENOMIC DNA]</scope>
    <source>
        <strain evidence="14 15">62-1032</strain>
    </source>
</reference>
<evidence type="ECO:0000256" key="1">
    <source>
        <dbReference type="ARBA" id="ARBA00001935"/>
    </source>
</evidence>
<evidence type="ECO:0000259" key="13">
    <source>
        <dbReference type="Pfam" id="PF09248"/>
    </source>
</evidence>
<dbReference type="Proteomes" id="UP000193467">
    <property type="component" value="Unassembled WGS sequence"/>
</dbReference>
<dbReference type="FunFam" id="2.70.98.20:FF:000002">
    <property type="entry name" value="Amine oxidase"/>
    <property type="match status" value="1"/>
</dbReference>
<dbReference type="Gene3D" id="2.70.98.20">
    <property type="entry name" value="Copper amine oxidase, catalytic domain"/>
    <property type="match status" value="1"/>
</dbReference>
<dbReference type="EC" id="1.4.3.-" evidence="9"/>
<organism evidence="14 15">
    <name type="scientific">Leucosporidium creatinivorum</name>
    <dbReference type="NCBI Taxonomy" id="106004"/>
    <lineage>
        <taxon>Eukaryota</taxon>
        <taxon>Fungi</taxon>
        <taxon>Dikarya</taxon>
        <taxon>Basidiomycota</taxon>
        <taxon>Pucciniomycotina</taxon>
        <taxon>Microbotryomycetes</taxon>
        <taxon>Leucosporidiales</taxon>
        <taxon>Leucosporidium</taxon>
    </lineage>
</organism>
<dbReference type="STRING" id="106004.A0A1Y2DGH8"/>
<dbReference type="PANTHER" id="PTHR10638:SF20">
    <property type="entry name" value="AMINE OXIDASE"/>
    <property type="match status" value="1"/>
</dbReference>
<dbReference type="GO" id="GO:0048038">
    <property type="term" value="F:quinone binding"/>
    <property type="evidence" value="ECO:0007669"/>
    <property type="project" value="InterPro"/>
</dbReference>
<dbReference type="Gene3D" id="3.10.450.40">
    <property type="match status" value="2"/>
</dbReference>
<name>A0A1Y2DGH8_9BASI</name>
<dbReference type="GO" id="GO:0009308">
    <property type="term" value="P:amine metabolic process"/>
    <property type="evidence" value="ECO:0007669"/>
    <property type="project" value="UniProtKB-UniRule"/>
</dbReference>
<feature type="signal peptide" evidence="10">
    <location>
        <begin position="1"/>
        <end position="17"/>
    </location>
</feature>
<evidence type="ECO:0000256" key="3">
    <source>
        <dbReference type="ARBA" id="ARBA00022723"/>
    </source>
</evidence>
<feature type="modified residue" description="2',4',5'-topaquinone" evidence="8">
    <location>
        <position position="487"/>
    </location>
</feature>
<dbReference type="OrthoDB" id="3341590at2759"/>
<feature type="active site" description="Proton acceptor" evidence="7">
    <location>
        <position position="406"/>
    </location>
</feature>
<gene>
    <name evidence="14" type="ORF">BCR35DRAFT_203738</name>
</gene>
<dbReference type="AlphaFoldDB" id="A0A1Y2DGH8"/>
<evidence type="ECO:0000256" key="8">
    <source>
        <dbReference type="PIRSR" id="PIRSR600269-51"/>
    </source>
</evidence>
<evidence type="ECO:0000259" key="12">
    <source>
        <dbReference type="Pfam" id="PF02727"/>
    </source>
</evidence>
<evidence type="ECO:0000313" key="15">
    <source>
        <dbReference type="Proteomes" id="UP000193467"/>
    </source>
</evidence>
<dbReference type="InterPro" id="IPR015800">
    <property type="entry name" value="Cu_amine_oxidase_N2"/>
</dbReference>
<dbReference type="Pfam" id="PF02727">
    <property type="entry name" value="Cu_amine_oxidN2"/>
    <property type="match status" value="1"/>
</dbReference>
<evidence type="ECO:0000256" key="2">
    <source>
        <dbReference type="ARBA" id="ARBA00007983"/>
    </source>
</evidence>
<evidence type="ECO:0000256" key="7">
    <source>
        <dbReference type="PIRSR" id="PIRSR600269-50"/>
    </source>
</evidence>
<evidence type="ECO:0000313" key="14">
    <source>
        <dbReference type="EMBL" id="ORY58358.1"/>
    </source>
</evidence>
<accession>A0A1Y2DGH8</accession>
<sequence length="804" mass="89824">MRTTISLLIASAALALAAPSPKILPLKGLIRNRPAPEDLLAQIEILKVASLAAENTTETETITAPYKNVWASLTTAEAAQVVSFLHNQTDLNLTAAADADTWSNWVGAIDLAPPNKTDVLDWIDGKASEPPRFAKVILQFQATDEPYLEEMIVGPIESDSSSMTYRPYTEGSTRIGNIRQRNYDADADVVYEFIEKQCSQAATAIKSLLGADWSEFDIWGIDPLWHEEVDNDERVMYWVGFWGVPTTLGDFETLLPQGLYMKIDQTSRDPKNWKLVGWLYGGVYYRGTAAFLAAFESPTFETYTRNEGVDGSWAMTDNKGSALPLDSRAPPMQILPEGKRWKVDADAKFVAYGDFEYFISFTRDTGVRLFDIKYKGERIIYELGLQEALAHYSGADPVQSGTGYVDSYYGFGPYAFELLPGFDCPSYATFLNATFHANEISTTHPAAICLFESDMGTPIQRHASSAYVSATKGLVFTMRSVSTVGNYDYSFDYNFYQDGSIETVVRASGYIQSAYYAKNEDYGYQIHDGLSGSMHDHSLNFKVDLDILGTKNTLVKHEIVKADVLYDWSNTTRSTMKLERSNVTNEDDGKMNWAHNAQQMIMVVNHDEKNKFGEPRGYRIMPSRGGAGMHLTITNSSNLFNSQGFADHALYVTKRKDTENAASHSCNSYDPRNPIVDFSKYFDGEDLVQEDLVLWFNLGMHHVPHTGDIPNTVHTTAQSGMIISPHNYLYSDPSRQSKQMIRLDYNSSDSEIVSTVKTFGSSQPEGSFNLSAIATDYYAYVGDSATRKFPYDPLHPYNETISIV</sequence>
<dbReference type="PRINTS" id="PR00766">
    <property type="entry name" value="CUDAOXIDASE"/>
</dbReference>
<dbReference type="Pfam" id="PF01179">
    <property type="entry name" value="Cu_amine_oxid"/>
    <property type="match status" value="1"/>
</dbReference>
<evidence type="ECO:0000256" key="10">
    <source>
        <dbReference type="SAM" id="SignalP"/>
    </source>
</evidence>